<reference evidence="5 6" key="1">
    <citation type="submission" date="2016-10" db="EMBL/GenBank/DDBJ databases">
        <authorList>
            <person name="Varghese N."/>
            <person name="Submissions S."/>
        </authorList>
    </citation>
    <scope>NUCLEOTIDE SEQUENCE [LARGE SCALE GENOMIC DNA]</scope>
    <source>
        <strain evidence="6">ATCC 20501</strain>
        <strain evidence="4 5">CGMCC 4.3529</strain>
    </source>
</reference>
<dbReference type="Pfam" id="PF23831">
    <property type="entry name" value="DUF7201"/>
    <property type="match status" value="1"/>
</dbReference>
<dbReference type="EMBL" id="FOME01000003">
    <property type="protein sequence ID" value="SFD23311.1"/>
    <property type="molecule type" value="Genomic_DNA"/>
</dbReference>
<feature type="transmembrane region" description="Helical" evidence="1">
    <location>
        <begin position="54"/>
        <end position="78"/>
    </location>
</feature>
<protein>
    <recommendedName>
        <fullName evidence="2">DUF7201 domain-containing protein</fullName>
    </recommendedName>
</protein>
<accession>A0A1H6EPK6</accession>
<keyword evidence="5" id="KW-1185">Reference proteome</keyword>
<dbReference type="Proteomes" id="UP000199690">
    <property type="component" value="Unassembled WGS sequence"/>
</dbReference>
<keyword evidence="1" id="KW-0812">Transmembrane</keyword>
<evidence type="ECO:0000259" key="2">
    <source>
        <dbReference type="Pfam" id="PF23831"/>
    </source>
</evidence>
<keyword evidence="1" id="KW-0472">Membrane</keyword>
<dbReference type="Proteomes" id="UP000236729">
    <property type="component" value="Unassembled WGS sequence"/>
</dbReference>
<sequence>MPHEDYEAAITLRDVHEDIRAMRTELTTVITQLSTATANQLDHETRIRALERRVWTAAGVAAAIAAVIPQLGPIAAAFGG</sequence>
<keyword evidence="1" id="KW-1133">Transmembrane helix</keyword>
<evidence type="ECO:0000313" key="6">
    <source>
        <dbReference type="Proteomes" id="UP000236729"/>
    </source>
</evidence>
<dbReference type="InterPro" id="IPR055625">
    <property type="entry name" value="DUF7201"/>
</dbReference>
<evidence type="ECO:0000313" key="3">
    <source>
        <dbReference type="EMBL" id="SEG98865.1"/>
    </source>
</evidence>
<accession>A0A1I1QME5</accession>
<proteinExistence type="predicted"/>
<gene>
    <name evidence="3" type="ORF">SAMN02982929_07237</name>
    <name evidence="4" type="ORF">SAMN05216506_103162</name>
</gene>
<dbReference type="EMBL" id="FNVB01000024">
    <property type="protein sequence ID" value="SEG98865.1"/>
    <property type="molecule type" value="Genomic_DNA"/>
</dbReference>
<dbReference type="RefSeq" id="WP_093350569.1">
    <property type="nucleotide sequence ID" value="NZ_FNVB01000024.1"/>
</dbReference>
<dbReference type="AlphaFoldDB" id="A0A1H6EPK6"/>
<organism evidence="3 6">
    <name type="scientific">Saccharopolyspora kobensis</name>
    <dbReference type="NCBI Taxonomy" id="146035"/>
    <lineage>
        <taxon>Bacteria</taxon>
        <taxon>Bacillati</taxon>
        <taxon>Actinomycetota</taxon>
        <taxon>Actinomycetes</taxon>
        <taxon>Pseudonocardiales</taxon>
        <taxon>Pseudonocardiaceae</taxon>
        <taxon>Saccharopolyspora</taxon>
    </lineage>
</organism>
<name>A0A1H6EPK6_9PSEU</name>
<reference evidence="3" key="2">
    <citation type="submission" date="2016-10" db="EMBL/GenBank/DDBJ databases">
        <authorList>
            <person name="de Groot N.N."/>
        </authorList>
    </citation>
    <scope>NUCLEOTIDE SEQUENCE [LARGE SCALE GENOMIC DNA]</scope>
    <source>
        <strain evidence="3">ATCC 20501</strain>
    </source>
</reference>
<evidence type="ECO:0000313" key="5">
    <source>
        <dbReference type="Proteomes" id="UP000199690"/>
    </source>
</evidence>
<evidence type="ECO:0000256" key="1">
    <source>
        <dbReference type="SAM" id="Phobius"/>
    </source>
</evidence>
<feature type="domain" description="DUF7201" evidence="2">
    <location>
        <begin position="22"/>
        <end position="74"/>
    </location>
</feature>
<evidence type="ECO:0000313" key="4">
    <source>
        <dbReference type="EMBL" id="SFD23311.1"/>
    </source>
</evidence>